<feature type="non-terminal residue" evidence="1">
    <location>
        <position position="60"/>
    </location>
</feature>
<gene>
    <name evidence="1" type="ORF">MNBD_GAMMA19-1231</name>
</gene>
<proteinExistence type="predicted"/>
<sequence>MRPVQYFSDQYLEQCKTMSTEHIVEFLDAFRLMQQPADKSKPISLKIPESLLKAFRSKCE</sequence>
<evidence type="ECO:0000313" key="1">
    <source>
        <dbReference type="EMBL" id="VAW94238.1"/>
    </source>
</evidence>
<accession>A0A3B0ZLD8</accession>
<dbReference type="AlphaFoldDB" id="A0A3B0ZLD8"/>
<reference evidence="1" key="1">
    <citation type="submission" date="2018-06" db="EMBL/GenBank/DDBJ databases">
        <authorList>
            <person name="Zhirakovskaya E."/>
        </authorList>
    </citation>
    <scope>NUCLEOTIDE SEQUENCE</scope>
</reference>
<protein>
    <submittedName>
        <fullName evidence="1">Uncharacterized protein</fullName>
    </submittedName>
</protein>
<dbReference type="EMBL" id="UOFV01000012">
    <property type="protein sequence ID" value="VAW94238.1"/>
    <property type="molecule type" value="Genomic_DNA"/>
</dbReference>
<name>A0A3B0ZLD8_9ZZZZ</name>
<organism evidence="1">
    <name type="scientific">hydrothermal vent metagenome</name>
    <dbReference type="NCBI Taxonomy" id="652676"/>
    <lineage>
        <taxon>unclassified sequences</taxon>
        <taxon>metagenomes</taxon>
        <taxon>ecological metagenomes</taxon>
    </lineage>
</organism>